<dbReference type="AlphaFoldDB" id="A0A1J0RC31"/>
<dbReference type="Gene3D" id="3.90.150.10">
    <property type="entry name" value="Variant Surface Glycoprotein, subunit A domain 1"/>
    <property type="match status" value="1"/>
</dbReference>
<keyword evidence="4" id="KW-0472">Membrane</keyword>
<dbReference type="Gene3D" id="1.10.470.10">
    <property type="entry name" value="Variant Surface Glycoprotein, subunit A, domain 2"/>
    <property type="match status" value="1"/>
</dbReference>
<keyword evidence="5" id="KW-0325">Glycoprotein</keyword>
<protein>
    <submittedName>
        <fullName evidence="9">Variant surface glycoprotein 1125.5415</fullName>
    </submittedName>
</protein>
<evidence type="ECO:0000256" key="4">
    <source>
        <dbReference type="ARBA" id="ARBA00023136"/>
    </source>
</evidence>
<accession>A0A1J0RC31</accession>
<organism evidence="9">
    <name type="scientific">Trypanosoma brucei</name>
    <dbReference type="NCBI Taxonomy" id="5691"/>
    <lineage>
        <taxon>Eukaryota</taxon>
        <taxon>Discoba</taxon>
        <taxon>Euglenozoa</taxon>
        <taxon>Kinetoplastea</taxon>
        <taxon>Metakinetoplastina</taxon>
        <taxon>Trypanosomatida</taxon>
        <taxon>Trypanosomatidae</taxon>
        <taxon>Trypanosoma</taxon>
    </lineage>
</organism>
<dbReference type="GO" id="GO:0098552">
    <property type="term" value="C:side of membrane"/>
    <property type="evidence" value="ECO:0007669"/>
    <property type="project" value="UniProtKB-KW"/>
</dbReference>
<dbReference type="VEuPathDB" id="TriTrypDB:Tb927.10.16300"/>
<reference evidence="9" key="1">
    <citation type="submission" date="2016-08" db="EMBL/GenBank/DDBJ databases">
        <title>VSG repertoire of Trypanosoma brucei EATRO 1125.</title>
        <authorList>
            <person name="Cross G.A."/>
        </authorList>
    </citation>
    <scope>NUCLEOTIDE SEQUENCE</scope>
    <source>
        <strain evidence="9">EATRO 1125</strain>
    </source>
</reference>
<sequence length="312" mass="33104">MNQKHAFVVALIVFTLVHLQKQPRATKNPIKKSVWQPICSTGAELAKIPKIAEHKLSAMSTAEQKHEEIALKLLVYSKKQTSRKAKAALRALAETITETHFSLQRQQQSFTHNAIEAMATTMQLKGAIAETLALLKDHAHNGASIYCLSNGDENSATAATTGLETCTAPNLSFSPHGEQADTSILDTAGFKALPTGSVFTATGGSNENKCPLLVWAGGQTGPFVTSATVKLAGGLIQGTSAATLSAQKPSVLNTAAPRPTQKLPEAAQYDAHEINNKKVTEFATDTATIIKTAASNSKSAERLATYLGGNKR</sequence>
<keyword evidence="7" id="KW-0732">Signal</keyword>
<evidence type="ECO:0000259" key="8">
    <source>
        <dbReference type="Pfam" id="PF00913"/>
    </source>
</evidence>
<keyword evidence="6" id="KW-0449">Lipoprotein</keyword>
<dbReference type="EMBL" id="KX701545">
    <property type="protein sequence ID" value="APD75501.1"/>
    <property type="molecule type" value="Genomic_DNA"/>
</dbReference>
<dbReference type="SUPFAM" id="SSF58087">
    <property type="entry name" value="Variant surface glycoprotein (N-terminal domain)"/>
    <property type="match status" value="1"/>
</dbReference>
<keyword evidence="2" id="KW-1003">Cell membrane</keyword>
<evidence type="ECO:0000256" key="7">
    <source>
        <dbReference type="SAM" id="SignalP"/>
    </source>
</evidence>
<evidence type="ECO:0000313" key="9">
    <source>
        <dbReference type="EMBL" id="APD75501.1"/>
    </source>
</evidence>
<evidence type="ECO:0000256" key="1">
    <source>
        <dbReference type="ARBA" id="ARBA00004609"/>
    </source>
</evidence>
<dbReference type="InterPro" id="IPR001812">
    <property type="entry name" value="Trypano_VSG_A_N_dom"/>
</dbReference>
<name>A0A1J0RC31_9TRYP</name>
<dbReference type="Pfam" id="PF00913">
    <property type="entry name" value="Trypan_glycop"/>
    <property type="match status" value="1"/>
</dbReference>
<feature type="chain" id="PRO_5012272359" evidence="7">
    <location>
        <begin position="20"/>
        <end position="312"/>
    </location>
</feature>
<evidence type="ECO:0000256" key="5">
    <source>
        <dbReference type="ARBA" id="ARBA00023180"/>
    </source>
</evidence>
<dbReference type="VEuPathDB" id="TriTrypDB:Tb427_000431900"/>
<comment type="subcellular location">
    <subcellularLocation>
        <location evidence="1">Cell membrane</location>
        <topology evidence="1">Lipid-anchor</topology>
        <topology evidence="1">GPI-anchor</topology>
    </subcellularLocation>
</comment>
<feature type="signal peptide" evidence="7">
    <location>
        <begin position="1"/>
        <end position="19"/>
    </location>
</feature>
<keyword evidence="3" id="KW-0336">GPI-anchor</keyword>
<dbReference type="VEuPathDB" id="TriTrypDB:Tb1125.10.16300"/>
<dbReference type="GO" id="GO:0042783">
    <property type="term" value="P:symbiont-mediated evasion of host immune response"/>
    <property type="evidence" value="ECO:0007669"/>
    <property type="project" value="InterPro"/>
</dbReference>
<evidence type="ECO:0000256" key="6">
    <source>
        <dbReference type="ARBA" id="ARBA00023288"/>
    </source>
</evidence>
<dbReference type="GO" id="GO:0005886">
    <property type="term" value="C:plasma membrane"/>
    <property type="evidence" value="ECO:0007669"/>
    <property type="project" value="UniProtKB-SubCell"/>
</dbReference>
<evidence type="ECO:0000256" key="2">
    <source>
        <dbReference type="ARBA" id="ARBA00022475"/>
    </source>
</evidence>
<feature type="domain" description="Trypanosome variant surface glycoprotein A-type N-terminal" evidence="8">
    <location>
        <begin position="17"/>
        <end position="304"/>
    </location>
</feature>
<evidence type="ECO:0000256" key="3">
    <source>
        <dbReference type="ARBA" id="ARBA00022622"/>
    </source>
</evidence>
<proteinExistence type="predicted"/>